<evidence type="ECO:0000256" key="4">
    <source>
        <dbReference type="ARBA" id="ARBA00022840"/>
    </source>
</evidence>
<dbReference type="SMART" id="SM00046">
    <property type="entry name" value="DAGKc"/>
    <property type="match status" value="1"/>
</dbReference>
<dbReference type="InterPro" id="IPR017438">
    <property type="entry name" value="ATP-NAD_kinase_N"/>
</dbReference>
<keyword evidence="3" id="KW-0418">Kinase</keyword>
<evidence type="ECO:0000313" key="8">
    <source>
        <dbReference type="Proteomes" id="UP000734854"/>
    </source>
</evidence>
<protein>
    <recommendedName>
        <fullName evidence="6">DAGKc domain-containing protein</fullName>
    </recommendedName>
</protein>
<dbReference type="PANTHER" id="PTHR12358:SF111">
    <property type="entry name" value="CERAMIDE KINASE, ISOFORM A"/>
    <property type="match status" value="1"/>
</dbReference>
<dbReference type="GO" id="GO:0016020">
    <property type="term" value="C:membrane"/>
    <property type="evidence" value="ECO:0007669"/>
    <property type="project" value="GOC"/>
</dbReference>
<evidence type="ECO:0000259" key="6">
    <source>
        <dbReference type="PROSITE" id="PS50146"/>
    </source>
</evidence>
<dbReference type="PANTHER" id="PTHR12358">
    <property type="entry name" value="SPHINGOSINE KINASE"/>
    <property type="match status" value="1"/>
</dbReference>
<evidence type="ECO:0000256" key="3">
    <source>
        <dbReference type="ARBA" id="ARBA00022777"/>
    </source>
</evidence>
<dbReference type="InterPro" id="IPR001206">
    <property type="entry name" value="Diacylglycerol_kinase_cat_dom"/>
</dbReference>
<dbReference type="SUPFAM" id="SSF111331">
    <property type="entry name" value="NAD kinase/diacylglycerol kinase-like"/>
    <property type="match status" value="1"/>
</dbReference>
<dbReference type="Proteomes" id="UP000734854">
    <property type="component" value="Unassembled WGS sequence"/>
</dbReference>
<comment type="caution">
    <text evidence="7">The sequence shown here is derived from an EMBL/GenBank/DDBJ whole genome shotgun (WGS) entry which is preliminary data.</text>
</comment>
<evidence type="ECO:0000256" key="1">
    <source>
        <dbReference type="ARBA" id="ARBA00022679"/>
    </source>
</evidence>
<reference evidence="7 8" key="1">
    <citation type="submission" date="2020-08" db="EMBL/GenBank/DDBJ databases">
        <title>Plant Genome Project.</title>
        <authorList>
            <person name="Zhang R.-G."/>
        </authorList>
    </citation>
    <scope>NUCLEOTIDE SEQUENCE [LARGE SCALE GENOMIC DNA]</scope>
    <source>
        <tissue evidence="7">Rhizome</tissue>
    </source>
</reference>
<feature type="domain" description="DAGKc" evidence="6">
    <location>
        <begin position="209"/>
        <end position="348"/>
    </location>
</feature>
<feature type="region of interest" description="Disordered" evidence="5">
    <location>
        <begin position="453"/>
        <end position="540"/>
    </location>
</feature>
<dbReference type="GO" id="GO:0006672">
    <property type="term" value="P:ceramide metabolic process"/>
    <property type="evidence" value="ECO:0007669"/>
    <property type="project" value="TreeGrafter"/>
</dbReference>
<dbReference type="GO" id="GO:0005524">
    <property type="term" value="F:ATP binding"/>
    <property type="evidence" value="ECO:0007669"/>
    <property type="project" value="UniProtKB-KW"/>
</dbReference>
<dbReference type="PROSITE" id="PS50146">
    <property type="entry name" value="DAGK"/>
    <property type="match status" value="1"/>
</dbReference>
<dbReference type="Gene3D" id="2.60.200.40">
    <property type="match status" value="2"/>
</dbReference>
<dbReference type="GO" id="GO:0001729">
    <property type="term" value="F:ceramide kinase activity"/>
    <property type="evidence" value="ECO:0007669"/>
    <property type="project" value="TreeGrafter"/>
</dbReference>
<keyword evidence="8" id="KW-1185">Reference proteome</keyword>
<dbReference type="AlphaFoldDB" id="A0A8J5ERI0"/>
<dbReference type="InterPro" id="IPR016064">
    <property type="entry name" value="NAD/diacylglycerol_kinase_sf"/>
</dbReference>
<organism evidence="7 8">
    <name type="scientific">Zingiber officinale</name>
    <name type="common">Ginger</name>
    <name type="synonym">Amomum zingiber</name>
    <dbReference type="NCBI Taxonomy" id="94328"/>
    <lineage>
        <taxon>Eukaryota</taxon>
        <taxon>Viridiplantae</taxon>
        <taxon>Streptophyta</taxon>
        <taxon>Embryophyta</taxon>
        <taxon>Tracheophyta</taxon>
        <taxon>Spermatophyta</taxon>
        <taxon>Magnoliopsida</taxon>
        <taxon>Liliopsida</taxon>
        <taxon>Zingiberales</taxon>
        <taxon>Zingiberaceae</taxon>
        <taxon>Zingiber</taxon>
    </lineage>
</organism>
<proteinExistence type="predicted"/>
<gene>
    <name evidence="7" type="ORF">ZIOFF_075416</name>
</gene>
<name>A0A8J5ERI0_ZINOF</name>
<accession>A0A8J5ERI0</accession>
<dbReference type="InterPro" id="IPR050187">
    <property type="entry name" value="Lipid_Phosphate_FormReg"/>
</dbReference>
<dbReference type="EMBL" id="JACMSC010000123">
    <property type="protein sequence ID" value="KAG6466767.1"/>
    <property type="molecule type" value="Genomic_DNA"/>
</dbReference>
<evidence type="ECO:0000256" key="5">
    <source>
        <dbReference type="SAM" id="MobiDB-lite"/>
    </source>
</evidence>
<keyword evidence="1" id="KW-0808">Transferase</keyword>
<dbReference type="Pfam" id="PF00781">
    <property type="entry name" value="DAGK_cat"/>
    <property type="match status" value="1"/>
</dbReference>
<keyword evidence="2" id="KW-0547">Nucleotide-binding</keyword>
<evidence type="ECO:0000313" key="7">
    <source>
        <dbReference type="EMBL" id="KAG6466767.1"/>
    </source>
</evidence>
<keyword evidence="4" id="KW-0067">ATP-binding</keyword>
<dbReference type="InterPro" id="IPR045540">
    <property type="entry name" value="YegS/DAGK_C"/>
</dbReference>
<sequence>MSLKHSVMEARQKMSLSAFPEKRGKVKSLQQSDAHVTSDHPLKLKEHRLDIGDENYDLLGYEVYSGKLVLDNKNKSTTADEQIGSRIGNSDSIDAKLSSKALAWGSHVLHVGDVISVSYTACFRHFTVHAYPLRRRSCGLSCFVKPQRYQKDFCFVASNPEEAVRWVQSFADLQCYINCSPHPIVSCKKQSTNVVASEPLYAIPYIKCKSQPRILVILNPRSGHGCSSKVFHNKVEPIFKLAGFVMEVVKTEYAGHARELASTVEISTYPDGIVCVGGDGIVNEVLNGLLSRDNQKEALSIPIGIIPAGSDNSLVWTILGVRDPISAAMAIVKGGLTSTDVFAVEWIQSGAIHYGSTVSYFGFLSDVLELSEKYQKRFGPLRYFVAGFLKFLCLPNYSFELEYLPMSKKSENPVEEVFEDQGRADMSEFYADIMRRSRKEGIPRVSSLSSIDSLMSPNRTPIEEIDTGGRTPACSEPSDYVRGIDPKTKRLSSGKGNLVTEPDEVLHPQPHLSTNSNWPRTRSKSRTDKTRVDLSGANDTRGTRASVMLYDKEDNSSTVSDPGPVWDAEPRWGTGPKWDAEPNWEVANPVELLVPPVDIELGSTKELVPSLEDKWVVKKGRFLGVLVCNHSCKTVQSLSSQVVAPKAIHDDNSLDLLLVGGSGRLRLLRFLISLQFGKHIALPYVDYIKVKSVKIKPGTGTHNGCGIDGELLRVKGQVMCSLLPTQCRLIGRPAEDCK</sequence>
<dbReference type="Gene3D" id="3.40.50.10330">
    <property type="entry name" value="Probable inorganic polyphosphate/atp-NAD kinase, domain 1"/>
    <property type="match status" value="1"/>
</dbReference>
<evidence type="ECO:0000256" key="2">
    <source>
        <dbReference type="ARBA" id="ARBA00022741"/>
    </source>
</evidence>
<dbReference type="Pfam" id="PF19279">
    <property type="entry name" value="YegS_C"/>
    <property type="match status" value="1"/>
</dbReference>